<name>A0A5B1CGZ8_9BACT</name>
<protein>
    <submittedName>
        <fullName evidence="1">Uncharacterized protein</fullName>
    </submittedName>
</protein>
<organism evidence="1 2">
    <name type="scientific">Rubripirellula obstinata</name>
    <dbReference type="NCBI Taxonomy" id="406547"/>
    <lineage>
        <taxon>Bacteria</taxon>
        <taxon>Pseudomonadati</taxon>
        <taxon>Planctomycetota</taxon>
        <taxon>Planctomycetia</taxon>
        <taxon>Pirellulales</taxon>
        <taxon>Pirellulaceae</taxon>
        <taxon>Rubripirellula</taxon>
    </lineage>
</organism>
<dbReference type="EMBL" id="VRLW01000001">
    <property type="protein sequence ID" value="KAA1260468.1"/>
    <property type="molecule type" value="Genomic_DNA"/>
</dbReference>
<sequence>MSYCKLGVRPEGSATRCRVRDGLSIKVSRDA</sequence>
<dbReference type="AlphaFoldDB" id="A0A5B1CGZ8"/>
<gene>
    <name evidence="1" type="ORF">LF1_30080</name>
</gene>
<evidence type="ECO:0000313" key="2">
    <source>
        <dbReference type="Proteomes" id="UP000322699"/>
    </source>
</evidence>
<accession>A0A5B1CGZ8</accession>
<evidence type="ECO:0000313" key="1">
    <source>
        <dbReference type="EMBL" id="KAA1260468.1"/>
    </source>
</evidence>
<dbReference type="Proteomes" id="UP000322699">
    <property type="component" value="Unassembled WGS sequence"/>
</dbReference>
<keyword evidence="2" id="KW-1185">Reference proteome</keyword>
<comment type="caution">
    <text evidence="1">The sequence shown here is derived from an EMBL/GenBank/DDBJ whole genome shotgun (WGS) entry which is preliminary data.</text>
</comment>
<proteinExistence type="predicted"/>
<reference evidence="1 2" key="1">
    <citation type="submission" date="2019-08" db="EMBL/GenBank/DDBJ databases">
        <title>Deep-cultivation of Planctomycetes and their phenomic and genomic characterization uncovers novel biology.</title>
        <authorList>
            <person name="Wiegand S."/>
            <person name="Jogler M."/>
            <person name="Boedeker C."/>
            <person name="Pinto D."/>
            <person name="Vollmers J."/>
            <person name="Rivas-Marin E."/>
            <person name="Kohn T."/>
            <person name="Peeters S.H."/>
            <person name="Heuer A."/>
            <person name="Rast P."/>
            <person name="Oberbeckmann S."/>
            <person name="Bunk B."/>
            <person name="Jeske O."/>
            <person name="Meyerdierks A."/>
            <person name="Storesund J.E."/>
            <person name="Kallscheuer N."/>
            <person name="Luecker S."/>
            <person name="Lage O.M."/>
            <person name="Pohl T."/>
            <person name="Merkel B.J."/>
            <person name="Hornburger P."/>
            <person name="Mueller R.-W."/>
            <person name="Bruemmer F."/>
            <person name="Labrenz M."/>
            <person name="Spormann A.M."/>
            <person name="Op Den Camp H."/>
            <person name="Overmann J."/>
            <person name="Amann R."/>
            <person name="Jetten M.S.M."/>
            <person name="Mascher T."/>
            <person name="Medema M.H."/>
            <person name="Devos D.P."/>
            <person name="Kaster A.-K."/>
            <person name="Ovreas L."/>
            <person name="Rohde M."/>
            <person name="Galperin M.Y."/>
            <person name="Jogler C."/>
        </authorList>
    </citation>
    <scope>NUCLEOTIDE SEQUENCE [LARGE SCALE GENOMIC DNA]</scope>
    <source>
        <strain evidence="1 2">LF1</strain>
    </source>
</reference>